<evidence type="ECO:0000313" key="1">
    <source>
        <dbReference type="EMBL" id="KAJ7030205.1"/>
    </source>
</evidence>
<dbReference type="EMBL" id="JARJCM010000093">
    <property type="protein sequence ID" value="KAJ7030205.1"/>
    <property type="molecule type" value="Genomic_DNA"/>
</dbReference>
<comment type="caution">
    <text evidence="1">The sequence shown here is derived from an EMBL/GenBank/DDBJ whole genome shotgun (WGS) entry which is preliminary data.</text>
</comment>
<evidence type="ECO:0008006" key="3">
    <source>
        <dbReference type="Google" id="ProtNLM"/>
    </source>
</evidence>
<protein>
    <recommendedName>
        <fullName evidence="3">Glycosyltransferase family 25 protein</fullName>
    </recommendedName>
</protein>
<keyword evidence="2" id="KW-1185">Reference proteome</keyword>
<dbReference type="AlphaFoldDB" id="A0AAD6SPQ8"/>
<dbReference type="Proteomes" id="UP001218188">
    <property type="component" value="Unassembled WGS sequence"/>
</dbReference>
<accession>A0AAD6SPQ8</accession>
<sequence length="385" mass="42740">MFPARSPRSLTLIGGTLILLALYIHIGFPLDRLPSTFSLASSPRFGVGDVDGILPFPSKTYVIHLARREDRFEDMERLRTRLGLEWSYVPAEDSHSPLVRRIMNQVRTMRQEELLTLGKAYPPNTTIKLPFQWPAPDTPLPFDDWRLDAPPAPHPGLVPDDHLTCATEDFTISPYSPLIPEYKILSPSRLACWHSHLSAIQRASTHMPKKAQAAALILEDDIDIEANVKARLLSVWSLLPADWDIVFLGHCWSNESHYPALGLAHFRFLKNAPTAPSTPQTHLHPSHRPLCTHAYALSATGAHRLLLHLTHPPFAYSRAIDHALAWLVQSGRLKSFSVVPSVVAQRKIGESDVMLGTTGSRWREGLVSGVLASEDEAAGSSSSEP</sequence>
<evidence type="ECO:0000313" key="2">
    <source>
        <dbReference type="Proteomes" id="UP001218188"/>
    </source>
</evidence>
<gene>
    <name evidence="1" type="ORF">C8F04DRAFT_1042681</name>
</gene>
<reference evidence="1" key="1">
    <citation type="submission" date="2023-03" db="EMBL/GenBank/DDBJ databases">
        <title>Massive genome expansion in bonnet fungi (Mycena s.s.) driven by repeated elements and novel gene families across ecological guilds.</title>
        <authorList>
            <consortium name="Lawrence Berkeley National Laboratory"/>
            <person name="Harder C.B."/>
            <person name="Miyauchi S."/>
            <person name="Viragh M."/>
            <person name="Kuo A."/>
            <person name="Thoen E."/>
            <person name="Andreopoulos B."/>
            <person name="Lu D."/>
            <person name="Skrede I."/>
            <person name="Drula E."/>
            <person name="Henrissat B."/>
            <person name="Morin E."/>
            <person name="Kohler A."/>
            <person name="Barry K."/>
            <person name="LaButti K."/>
            <person name="Morin E."/>
            <person name="Salamov A."/>
            <person name="Lipzen A."/>
            <person name="Mereny Z."/>
            <person name="Hegedus B."/>
            <person name="Baldrian P."/>
            <person name="Stursova M."/>
            <person name="Weitz H."/>
            <person name="Taylor A."/>
            <person name="Grigoriev I.V."/>
            <person name="Nagy L.G."/>
            <person name="Martin F."/>
            <person name="Kauserud H."/>
        </authorList>
    </citation>
    <scope>NUCLEOTIDE SEQUENCE</scope>
    <source>
        <strain evidence="1">CBHHK200</strain>
    </source>
</reference>
<name>A0AAD6SPQ8_9AGAR</name>
<proteinExistence type="predicted"/>
<organism evidence="1 2">
    <name type="scientific">Mycena alexandri</name>
    <dbReference type="NCBI Taxonomy" id="1745969"/>
    <lineage>
        <taxon>Eukaryota</taxon>
        <taxon>Fungi</taxon>
        <taxon>Dikarya</taxon>
        <taxon>Basidiomycota</taxon>
        <taxon>Agaricomycotina</taxon>
        <taxon>Agaricomycetes</taxon>
        <taxon>Agaricomycetidae</taxon>
        <taxon>Agaricales</taxon>
        <taxon>Marasmiineae</taxon>
        <taxon>Mycenaceae</taxon>
        <taxon>Mycena</taxon>
    </lineage>
</organism>